<gene>
    <name evidence="3" type="ORF">UFOVP328_237</name>
</gene>
<accession>A0A6J5LTZ5</accession>
<dbReference type="GO" id="GO:0004519">
    <property type="term" value="F:endonuclease activity"/>
    <property type="evidence" value="ECO:0007669"/>
    <property type="project" value="UniProtKB-KW"/>
</dbReference>
<name>A0A6J5LTZ5_9CAUD</name>
<evidence type="ECO:0000313" key="3">
    <source>
        <dbReference type="EMBL" id="CAB4138044.1"/>
    </source>
</evidence>
<keyword evidence="3" id="KW-0255">Endonuclease</keyword>
<protein>
    <submittedName>
        <fullName evidence="3">Endonuclease subunit</fullName>
    </submittedName>
</protein>
<dbReference type="InterPro" id="IPR027417">
    <property type="entry name" value="P-loop_NTPase"/>
</dbReference>
<dbReference type="Gene3D" id="3.40.50.300">
    <property type="entry name" value="P-loop containing nucleotide triphosphate hydrolases"/>
    <property type="match status" value="2"/>
</dbReference>
<proteinExistence type="predicted"/>
<evidence type="ECO:0000259" key="2">
    <source>
        <dbReference type="Pfam" id="PF13476"/>
    </source>
</evidence>
<dbReference type="GO" id="GO:0006302">
    <property type="term" value="P:double-strand break repair"/>
    <property type="evidence" value="ECO:0007669"/>
    <property type="project" value="InterPro"/>
</dbReference>
<dbReference type="Pfam" id="PF13476">
    <property type="entry name" value="AAA_23"/>
    <property type="match status" value="1"/>
</dbReference>
<keyword evidence="1" id="KW-0175">Coiled coil</keyword>
<dbReference type="SUPFAM" id="SSF52540">
    <property type="entry name" value="P-loop containing nucleoside triphosphate hydrolases"/>
    <property type="match status" value="1"/>
</dbReference>
<organism evidence="3">
    <name type="scientific">uncultured Caudovirales phage</name>
    <dbReference type="NCBI Taxonomy" id="2100421"/>
    <lineage>
        <taxon>Viruses</taxon>
        <taxon>Duplodnaviria</taxon>
        <taxon>Heunggongvirae</taxon>
        <taxon>Uroviricota</taxon>
        <taxon>Caudoviricetes</taxon>
        <taxon>Peduoviridae</taxon>
        <taxon>Maltschvirus</taxon>
        <taxon>Maltschvirus maltsch</taxon>
    </lineage>
</organism>
<dbReference type="InterPro" id="IPR038729">
    <property type="entry name" value="Rad50/SbcC_AAA"/>
</dbReference>
<dbReference type="PANTHER" id="PTHR32114:SF2">
    <property type="entry name" value="ABC TRANSPORTER ABCH.3"/>
    <property type="match status" value="1"/>
</dbReference>
<sequence>MSVGNATQAIDFDRKDLTLVLGENLDLGGDGSRNGTGKTTIINALSYALYGNALSNIRKDNLVNKTNGKNMLVSLDFIVAGKEYRIERGRKPNVLKFYVNNEEQAASDYAQGDSRETQDAIETTMGLSHDMFKHIMALNTYTEPFLSLKANDQRTLIEQLLGITMLSERADRIKELNKATKDSITQEEFRIRAVVEANKRIEEQIDNLKRRKGLWFSKHEEDLSKLKTAIQSLKAIDIEAEIQAHRDHAQWDQKRKDFNDLQSALSRAKLERDREDKQIKKLEAEITTLESHTCHTCGQAFHDNKHQQVLEGKQKDLATAREASQQHSITVSEIQAALNELGEIGKPPKMFYDDEHAAVEHRANLAALEKQLESKQVETDPYTEQIEEMSGQALQEVNYDALNNLTRLQEHQEFLLKLLTSKDSFIRKKIIEQNLSYLNSRLTHYLDRIGLPHTVVFQNDLTVSIEELGRELDFDNLSRGERNRLILSMSWAFRDVWESLYEPINVLFIDEMIDNGMDTQGVENSLALLKKMSRERHKSIWLVSHKDELAGRVENILKVVKENGFTSYNTDIEIV</sequence>
<feature type="domain" description="Rad50/SbcC-type AAA" evidence="2">
    <location>
        <begin position="7"/>
        <end position="291"/>
    </location>
</feature>
<keyword evidence="3" id="KW-0540">Nuclease</keyword>
<evidence type="ECO:0000256" key="1">
    <source>
        <dbReference type="SAM" id="Coils"/>
    </source>
</evidence>
<dbReference type="EMBL" id="LR796341">
    <property type="protein sequence ID" value="CAB4138044.1"/>
    <property type="molecule type" value="Genomic_DNA"/>
</dbReference>
<dbReference type="PANTHER" id="PTHR32114">
    <property type="entry name" value="ABC TRANSPORTER ABCH.3"/>
    <property type="match status" value="1"/>
</dbReference>
<dbReference type="GO" id="GO:0016887">
    <property type="term" value="F:ATP hydrolysis activity"/>
    <property type="evidence" value="ECO:0007669"/>
    <property type="project" value="InterPro"/>
</dbReference>
<feature type="coiled-coil region" evidence="1">
    <location>
        <begin position="191"/>
        <end position="292"/>
    </location>
</feature>
<keyword evidence="3" id="KW-0378">Hydrolase</keyword>
<reference evidence="3" key="1">
    <citation type="submission" date="2020-04" db="EMBL/GenBank/DDBJ databases">
        <authorList>
            <person name="Chiriac C."/>
            <person name="Salcher M."/>
            <person name="Ghai R."/>
            <person name="Kavagutti S V."/>
        </authorList>
    </citation>
    <scope>NUCLEOTIDE SEQUENCE</scope>
</reference>